<keyword evidence="2" id="KW-0479">Metal-binding</keyword>
<organism evidence="12 13">
    <name type="scientific">Juglans regia</name>
    <name type="common">English walnut</name>
    <dbReference type="NCBI Taxonomy" id="51240"/>
    <lineage>
        <taxon>Eukaryota</taxon>
        <taxon>Viridiplantae</taxon>
        <taxon>Streptophyta</taxon>
        <taxon>Embryophyta</taxon>
        <taxon>Tracheophyta</taxon>
        <taxon>Spermatophyta</taxon>
        <taxon>Magnoliopsida</taxon>
        <taxon>eudicotyledons</taxon>
        <taxon>Gunneridae</taxon>
        <taxon>Pentapetalae</taxon>
        <taxon>rosids</taxon>
        <taxon>fabids</taxon>
        <taxon>Fagales</taxon>
        <taxon>Juglandaceae</taxon>
        <taxon>Juglans</taxon>
    </lineage>
</organism>
<dbReference type="InterPro" id="IPR036893">
    <property type="entry name" value="SBP_sf"/>
</dbReference>
<dbReference type="GO" id="GO:0003677">
    <property type="term" value="F:DNA binding"/>
    <property type="evidence" value="ECO:0007669"/>
    <property type="project" value="UniProtKB-KW"/>
</dbReference>
<dbReference type="Gene3D" id="4.10.1100.10">
    <property type="entry name" value="Transcription factor, SBP-box domain"/>
    <property type="match status" value="1"/>
</dbReference>
<evidence type="ECO:0000256" key="4">
    <source>
        <dbReference type="ARBA" id="ARBA00022833"/>
    </source>
</evidence>
<evidence type="ECO:0000256" key="8">
    <source>
        <dbReference type="ARBA" id="ARBA00023242"/>
    </source>
</evidence>
<keyword evidence="7" id="KW-0804">Transcription</keyword>
<dbReference type="GO" id="GO:0008270">
    <property type="term" value="F:zinc ion binding"/>
    <property type="evidence" value="ECO:0007669"/>
    <property type="project" value="UniProtKB-KW"/>
</dbReference>
<dbReference type="Pfam" id="PF03110">
    <property type="entry name" value="SBP"/>
    <property type="match status" value="1"/>
</dbReference>
<accession>A0A833U2X4</accession>
<evidence type="ECO:0000259" key="11">
    <source>
        <dbReference type="PROSITE" id="PS51141"/>
    </source>
</evidence>
<evidence type="ECO:0000256" key="5">
    <source>
        <dbReference type="ARBA" id="ARBA00023015"/>
    </source>
</evidence>
<keyword evidence="3 9" id="KW-0863">Zinc-finger</keyword>
<evidence type="ECO:0000313" key="12">
    <source>
        <dbReference type="EMBL" id="KAF5449313.1"/>
    </source>
</evidence>
<evidence type="ECO:0000256" key="2">
    <source>
        <dbReference type="ARBA" id="ARBA00022723"/>
    </source>
</evidence>
<keyword evidence="5" id="KW-0805">Transcription regulation</keyword>
<comment type="subcellular location">
    <subcellularLocation>
        <location evidence="1">Nucleus</location>
    </subcellularLocation>
</comment>
<sequence>MLILIAQKCITLEITRGRCVMESSSSSGSTKRAWADRNGTQVPSCLVDGCNSDLSKCRDYHRRHKVCEIHSKTSKVTIRGQELRFCQQCSRFHSLGEFDEGKRSCRKRLDGHNRRRRKPKPESLSLNSGRLPSSFQAGTRILTFGAPEIFPQGPVVSSTSLGAVKAETDVAVLYNGYRQLNFCDSSFPDSLCHNYKGGKQLLFSQGSSSSFPGASVYQLHPGANFASSNTSSRQKVFHNELNQVVDSDCALSLLSSSPAETRQAGLSPMVQFNPIPSAQSLVPSLHYNGLGMEGKTVSSALVDDCNSNANVHCQGMFSIVPHGSSVTGPHQTHSFLWE</sequence>
<evidence type="ECO:0000256" key="1">
    <source>
        <dbReference type="ARBA" id="ARBA00004123"/>
    </source>
</evidence>
<evidence type="ECO:0000256" key="7">
    <source>
        <dbReference type="ARBA" id="ARBA00023163"/>
    </source>
</evidence>
<dbReference type="SUPFAM" id="SSF103612">
    <property type="entry name" value="SBT domain"/>
    <property type="match status" value="1"/>
</dbReference>
<reference evidence="12" key="2">
    <citation type="submission" date="2020-03" db="EMBL/GenBank/DDBJ databases">
        <title>Walnut 2.0.</title>
        <authorList>
            <person name="Marrano A."/>
            <person name="Britton M."/>
            <person name="Zimin A.V."/>
            <person name="Zaini P.A."/>
            <person name="Workman R."/>
            <person name="Puiu D."/>
            <person name="Bianco L."/>
            <person name="Allen B.J."/>
            <person name="Troggio M."/>
            <person name="Leslie C.A."/>
            <person name="Timp W."/>
            <person name="Dendekar A."/>
            <person name="Salzberg S.L."/>
            <person name="Neale D.B."/>
        </authorList>
    </citation>
    <scope>NUCLEOTIDE SEQUENCE</scope>
    <source>
        <tissue evidence="12">Leaves</tissue>
    </source>
</reference>
<evidence type="ECO:0000256" key="3">
    <source>
        <dbReference type="ARBA" id="ARBA00022771"/>
    </source>
</evidence>
<dbReference type="PANTHER" id="PTHR31251:SF207">
    <property type="entry name" value="SQUAMOSA PROMOTER-BINDING-LIKE PROTEIN 13A-RELATED"/>
    <property type="match status" value="1"/>
</dbReference>
<dbReference type="GO" id="GO:0005634">
    <property type="term" value="C:nucleus"/>
    <property type="evidence" value="ECO:0007669"/>
    <property type="project" value="UniProtKB-SubCell"/>
</dbReference>
<dbReference type="AlphaFoldDB" id="A0A833U2X4"/>
<dbReference type="Gramene" id="Jr13_12330_p1">
    <property type="protein sequence ID" value="cds.Jr13_12330_p1"/>
    <property type="gene ID" value="Jr13_12330"/>
</dbReference>
<keyword evidence="4" id="KW-0862">Zinc</keyword>
<evidence type="ECO:0000256" key="10">
    <source>
        <dbReference type="SAM" id="MobiDB-lite"/>
    </source>
</evidence>
<evidence type="ECO:0000256" key="6">
    <source>
        <dbReference type="ARBA" id="ARBA00023125"/>
    </source>
</evidence>
<dbReference type="InterPro" id="IPR004333">
    <property type="entry name" value="SBP_dom"/>
</dbReference>
<feature type="domain" description="SBP-type" evidence="11">
    <location>
        <begin position="42"/>
        <end position="119"/>
    </location>
</feature>
<reference evidence="12" key="1">
    <citation type="submission" date="2015-10" db="EMBL/GenBank/DDBJ databases">
        <authorList>
            <person name="Martinez-Garcia P.J."/>
            <person name="Crepeau M.W."/>
            <person name="Puiu D."/>
            <person name="Gonzalez-Ibeas D."/>
            <person name="Whalen J."/>
            <person name="Stevens K."/>
            <person name="Paul R."/>
            <person name="Butterfield T."/>
            <person name="Britton M."/>
            <person name="Reagan R."/>
            <person name="Chakraborty S."/>
            <person name="Walawage S.L."/>
            <person name="Vasquez-Gross H.A."/>
            <person name="Cardeno C."/>
            <person name="Famula R."/>
            <person name="Pratt K."/>
            <person name="Kuruganti S."/>
            <person name="Aradhya M.K."/>
            <person name="Leslie C.A."/>
            <person name="Dandekar A.M."/>
            <person name="Salzberg S.L."/>
            <person name="Wegrzyn J.L."/>
            <person name="Langley C.H."/>
            <person name="Neale D.B."/>
        </authorList>
    </citation>
    <scope>NUCLEOTIDE SEQUENCE</scope>
    <source>
        <tissue evidence="12">Leaves</tissue>
    </source>
</reference>
<gene>
    <name evidence="12" type="ORF">F2P56_029776</name>
</gene>
<keyword evidence="6" id="KW-0238">DNA-binding</keyword>
<dbReference type="EMBL" id="LIHL02000013">
    <property type="protein sequence ID" value="KAF5449313.1"/>
    <property type="molecule type" value="Genomic_DNA"/>
</dbReference>
<proteinExistence type="predicted"/>
<dbReference type="PANTHER" id="PTHR31251">
    <property type="entry name" value="SQUAMOSA PROMOTER-BINDING-LIKE PROTEIN 4"/>
    <property type="match status" value="1"/>
</dbReference>
<name>A0A833U2X4_JUGRE</name>
<evidence type="ECO:0000256" key="9">
    <source>
        <dbReference type="PROSITE-ProRule" id="PRU00470"/>
    </source>
</evidence>
<comment type="caution">
    <text evidence="12">The sequence shown here is derived from an EMBL/GenBank/DDBJ whole genome shotgun (WGS) entry which is preliminary data.</text>
</comment>
<protein>
    <recommendedName>
        <fullName evidence="11">SBP-type domain-containing protein</fullName>
    </recommendedName>
</protein>
<dbReference type="FunFam" id="4.10.1100.10:FF:000001">
    <property type="entry name" value="Squamosa promoter-binding-like protein 14"/>
    <property type="match status" value="1"/>
</dbReference>
<dbReference type="InterPro" id="IPR044817">
    <property type="entry name" value="SBP-like"/>
</dbReference>
<feature type="region of interest" description="Disordered" evidence="10">
    <location>
        <begin position="109"/>
        <end position="131"/>
    </location>
</feature>
<evidence type="ECO:0000313" key="13">
    <source>
        <dbReference type="Proteomes" id="UP000619265"/>
    </source>
</evidence>
<dbReference type="Proteomes" id="UP000619265">
    <property type="component" value="Unassembled WGS sequence"/>
</dbReference>
<dbReference type="PROSITE" id="PS51141">
    <property type="entry name" value="ZF_SBP"/>
    <property type="match status" value="1"/>
</dbReference>
<keyword evidence="8" id="KW-0539">Nucleus</keyword>